<dbReference type="Gene3D" id="3.30.160.100">
    <property type="entry name" value="Ribosome hibernation promotion factor-like"/>
    <property type="match status" value="1"/>
</dbReference>
<accession>A0A1Y6D333</accession>
<dbReference type="RefSeq" id="WP_085215836.1">
    <property type="nucleotide sequence ID" value="NZ_AP019783.1"/>
</dbReference>
<reference evidence="1 2" key="1">
    <citation type="submission" date="2016-12" db="EMBL/GenBank/DDBJ databases">
        <authorList>
            <person name="Song W.-J."/>
            <person name="Kurnit D.M."/>
        </authorList>
    </citation>
    <scope>NUCLEOTIDE SEQUENCE [LARGE SCALE GENOMIC DNA]</scope>
    <source>
        <strain evidence="1 2">175</strain>
    </source>
</reference>
<dbReference type="OrthoDB" id="9782252at2"/>
<sequence length="123" mass="14076">MQVPLEITFRGIPHSDAVETRIREKAAKLEQFCDNIISCRVAVEAEHRHQHQGNLYKVRIDLSVPNKHIVVSRDHHDKQSHEDFYVALRDAFAAATRQLEEHVRIQRGQVKVHRAPVASTTAA</sequence>
<name>A0A1Y6D333_9GAMM</name>
<evidence type="ECO:0000313" key="1">
    <source>
        <dbReference type="EMBL" id="SMF97006.1"/>
    </source>
</evidence>
<dbReference type="STRING" id="1760988.SAMN02949497_4422"/>
<keyword evidence="2" id="KW-1185">Reference proteome</keyword>
<dbReference type="AlphaFoldDB" id="A0A1Y6D333"/>
<dbReference type="Proteomes" id="UP000192923">
    <property type="component" value="Unassembled WGS sequence"/>
</dbReference>
<proteinExistence type="predicted"/>
<dbReference type="InterPro" id="IPR036567">
    <property type="entry name" value="RHF-like"/>
</dbReference>
<dbReference type="EMBL" id="FXAM01000001">
    <property type="protein sequence ID" value="SMF97006.1"/>
    <property type="molecule type" value="Genomic_DNA"/>
</dbReference>
<evidence type="ECO:0000313" key="2">
    <source>
        <dbReference type="Proteomes" id="UP000192923"/>
    </source>
</evidence>
<gene>
    <name evidence="1" type="ORF">SAMN02949497_4422</name>
</gene>
<dbReference type="InterPro" id="IPR003489">
    <property type="entry name" value="RHF/RaiA"/>
</dbReference>
<dbReference type="CDD" id="cd00552">
    <property type="entry name" value="RaiA"/>
    <property type="match status" value="1"/>
</dbReference>
<organism evidence="1 2">
    <name type="scientific">Methylomagnum ishizawai</name>
    <dbReference type="NCBI Taxonomy" id="1760988"/>
    <lineage>
        <taxon>Bacteria</taxon>
        <taxon>Pseudomonadati</taxon>
        <taxon>Pseudomonadota</taxon>
        <taxon>Gammaproteobacteria</taxon>
        <taxon>Methylococcales</taxon>
        <taxon>Methylococcaceae</taxon>
        <taxon>Methylomagnum</taxon>
    </lineage>
</organism>
<dbReference type="SUPFAM" id="SSF69754">
    <property type="entry name" value="Ribosome binding protein Y (YfiA homologue)"/>
    <property type="match status" value="1"/>
</dbReference>
<protein>
    <submittedName>
        <fullName evidence="1">Ribosomal subunit interface protein</fullName>
    </submittedName>
</protein>
<dbReference type="Pfam" id="PF02482">
    <property type="entry name" value="Ribosomal_S30AE"/>
    <property type="match status" value="1"/>
</dbReference>